<protein>
    <submittedName>
        <fullName evidence="2">Uncharacterized protein</fullName>
    </submittedName>
</protein>
<feature type="compositionally biased region" description="Basic and acidic residues" evidence="1">
    <location>
        <begin position="288"/>
        <end position="300"/>
    </location>
</feature>
<organism evidence="2 3">
    <name type="scientific">Trametes cubensis</name>
    <dbReference type="NCBI Taxonomy" id="1111947"/>
    <lineage>
        <taxon>Eukaryota</taxon>
        <taxon>Fungi</taxon>
        <taxon>Dikarya</taxon>
        <taxon>Basidiomycota</taxon>
        <taxon>Agaricomycotina</taxon>
        <taxon>Agaricomycetes</taxon>
        <taxon>Polyporales</taxon>
        <taxon>Polyporaceae</taxon>
        <taxon>Trametes</taxon>
    </lineage>
</organism>
<feature type="compositionally biased region" description="Basic residues" evidence="1">
    <location>
        <begin position="312"/>
        <end position="323"/>
    </location>
</feature>
<dbReference type="InterPro" id="IPR023214">
    <property type="entry name" value="HAD_sf"/>
</dbReference>
<dbReference type="AlphaFoldDB" id="A0AAD7TNT9"/>
<dbReference type="Gene3D" id="3.40.50.1000">
    <property type="entry name" value="HAD superfamily/HAD-like"/>
    <property type="match status" value="1"/>
</dbReference>
<feature type="compositionally biased region" description="Acidic residues" evidence="1">
    <location>
        <begin position="158"/>
        <end position="175"/>
    </location>
</feature>
<keyword evidence="3" id="KW-1185">Reference proteome</keyword>
<feature type="region of interest" description="Disordered" evidence="1">
    <location>
        <begin position="253"/>
        <end position="341"/>
    </location>
</feature>
<feature type="region of interest" description="Disordered" evidence="1">
    <location>
        <begin position="50"/>
        <end position="88"/>
    </location>
</feature>
<sequence>MVDKCFGDEKQKLLAVWARDTLGLSNNHYHRKVQTVKDLNKPWAHFGSHSVHIPHSPHSSIANTPRSSPELSSPSRSSDNPESTAPQAHSALTTLLLDDSPRKAELQPFNHVCIGEYSGERRAKDLESLQQEQEWYAATEARQLLDARIAEAKGSSIEDADDDESVPDAELDAPLDEGAASSAEMSKKRKRKEKKLQKRAALLEKFEAGGKPDVSYDETLLAVIGVLDEIKTQANVAAWIRSGGLWGPYGPNVVHSPKSQAEDDSTADLSSTPLEPEEKEVQSDDSDLSVKDVPSSERDSQPGPDAAAGRDSKRRRKRKRQRMRKSDAVAQGAEGIELTDVGNDRETAMLVAGSAQETPIPQKMWFEDERVLGHWAARGRRALEEMGIPVEHGIER</sequence>
<gene>
    <name evidence="2" type="ORF">ONZ51_g8120</name>
</gene>
<feature type="compositionally biased region" description="Acidic residues" evidence="1">
    <location>
        <begin position="275"/>
        <end position="287"/>
    </location>
</feature>
<name>A0AAD7TNT9_9APHY</name>
<accession>A0AAD7TNT9</accession>
<comment type="caution">
    <text evidence="2">The sequence shown here is derived from an EMBL/GenBank/DDBJ whole genome shotgun (WGS) entry which is preliminary data.</text>
</comment>
<feature type="compositionally biased region" description="Low complexity" evidence="1">
    <location>
        <begin position="50"/>
        <end position="83"/>
    </location>
</feature>
<reference evidence="2" key="1">
    <citation type="submission" date="2022-11" db="EMBL/GenBank/DDBJ databases">
        <title>Genome Sequence of Cubamyces cubensis.</title>
        <authorList>
            <person name="Buettner E."/>
        </authorList>
    </citation>
    <scope>NUCLEOTIDE SEQUENCE</scope>
    <source>
        <strain evidence="2">MPL-01</strain>
    </source>
</reference>
<proteinExistence type="predicted"/>
<feature type="region of interest" description="Disordered" evidence="1">
    <location>
        <begin position="154"/>
        <end position="194"/>
    </location>
</feature>
<dbReference type="EMBL" id="JAPEVG010000237">
    <property type="protein sequence ID" value="KAJ8473032.1"/>
    <property type="molecule type" value="Genomic_DNA"/>
</dbReference>
<evidence type="ECO:0000313" key="3">
    <source>
        <dbReference type="Proteomes" id="UP001215151"/>
    </source>
</evidence>
<dbReference type="Proteomes" id="UP001215151">
    <property type="component" value="Unassembled WGS sequence"/>
</dbReference>
<evidence type="ECO:0000313" key="2">
    <source>
        <dbReference type="EMBL" id="KAJ8473032.1"/>
    </source>
</evidence>
<evidence type="ECO:0000256" key="1">
    <source>
        <dbReference type="SAM" id="MobiDB-lite"/>
    </source>
</evidence>